<dbReference type="RefSeq" id="WP_100365354.1">
    <property type="nucleotide sequence ID" value="NZ_PGFF01000001.1"/>
</dbReference>
<organism evidence="3 4">
    <name type="scientific">Diaminobutyricimonas aerilata</name>
    <dbReference type="NCBI Taxonomy" id="1162967"/>
    <lineage>
        <taxon>Bacteria</taxon>
        <taxon>Bacillati</taxon>
        <taxon>Actinomycetota</taxon>
        <taxon>Actinomycetes</taxon>
        <taxon>Micrococcales</taxon>
        <taxon>Microbacteriaceae</taxon>
        <taxon>Diaminobutyricimonas</taxon>
    </lineage>
</organism>
<dbReference type="EMBL" id="PGFF01000001">
    <property type="protein sequence ID" value="PJJ73244.1"/>
    <property type="molecule type" value="Genomic_DNA"/>
</dbReference>
<gene>
    <name evidence="3" type="ORF">CLV46_2830</name>
</gene>
<protein>
    <recommendedName>
        <fullName evidence="5">Tfp pilus assembly protein PilN</fullName>
    </recommendedName>
</protein>
<evidence type="ECO:0000256" key="1">
    <source>
        <dbReference type="SAM" id="MobiDB-lite"/>
    </source>
</evidence>
<sequence>MSARAAKGDLVVGGSPRVDLLPVEIRERERDKVVRRWMIIGAALAVIVVGGAYGLFSFVALQVQSELQLAQARTDDLLTQQLQYTDVRVVENELAVSRAAARVGTATEIDWTAYVAAATAALPAGATITGVSVEGASPLESLTQPTVPLGAGRIATMQLTASFGGVPDYATWLGNLAGMLGASEVMPNGLTQDENGLVGIATVSLTRDALVTPPAGTDGTATDADAEPTVDAEGVDQ</sequence>
<evidence type="ECO:0000313" key="4">
    <source>
        <dbReference type="Proteomes" id="UP000228758"/>
    </source>
</evidence>
<reference evidence="3 4" key="1">
    <citation type="submission" date="2017-11" db="EMBL/GenBank/DDBJ databases">
        <title>Genomic Encyclopedia of Archaeal and Bacterial Type Strains, Phase II (KMG-II): From Individual Species to Whole Genera.</title>
        <authorList>
            <person name="Goeker M."/>
        </authorList>
    </citation>
    <scope>NUCLEOTIDE SEQUENCE [LARGE SCALE GENOMIC DNA]</scope>
    <source>
        <strain evidence="3 4">DSM 27393</strain>
    </source>
</reference>
<proteinExistence type="predicted"/>
<feature type="compositionally biased region" description="Low complexity" evidence="1">
    <location>
        <begin position="212"/>
        <end position="223"/>
    </location>
</feature>
<evidence type="ECO:0008006" key="5">
    <source>
        <dbReference type="Google" id="ProtNLM"/>
    </source>
</evidence>
<keyword evidence="2" id="KW-0472">Membrane</keyword>
<feature type="transmembrane region" description="Helical" evidence="2">
    <location>
        <begin position="37"/>
        <end position="61"/>
    </location>
</feature>
<feature type="compositionally biased region" description="Acidic residues" evidence="1">
    <location>
        <begin position="224"/>
        <end position="237"/>
    </location>
</feature>
<comment type="caution">
    <text evidence="3">The sequence shown here is derived from an EMBL/GenBank/DDBJ whole genome shotgun (WGS) entry which is preliminary data.</text>
</comment>
<dbReference type="OrthoDB" id="5196233at2"/>
<accession>A0A2M9CN14</accession>
<name>A0A2M9CN14_9MICO</name>
<evidence type="ECO:0000313" key="3">
    <source>
        <dbReference type="EMBL" id="PJJ73244.1"/>
    </source>
</evidence>
<feature type="region of interest" description="Disordered" evidence="1">
    <location>
        <begin position="211"/>
        <end position="237"/>
    </location>
</feature>
<dbReference type="AlphaFoldDB" id="A0A2M9CN14"/>
<keyword evidence="4" id="KW-1185">Reference proteome</keyword>
<evidence type="ECO:0000256" key="2">
    <source>
        <dbReference type="SAM" id="Phobius"/>
    </source>
</evidence>
<dbReference type="Proteomes" id="UP000228758">
    <property type="component" value="Unassembled WGS sequence"/>
</dbReference>
<keyword evidence="2" id="KW-1133">Transmembrane helix</keyword>
<keyword evidence="2" id="KW-0812">Transmembrane</keyword>